<keyword evidence="1" id="KW-0732">Signal</keyword>
<feature type="domain" description="Bacterial virulence" evidence="2">
    <location>
        <begin position="300"/>
        <end position="486"/>
    </location>
</feature>
<sequence length="487" mass="50708">MPVPFLKIGSAVALVAAAGALALPRSHVTAGAIPAVEQDAPRPVMDGTMRLAQVGPVSTYLPSGPVRGVALFMSGDGGWNLGVVDMAKALTRQGIAVAGFSTPAFQKALEKGADRCINPNYALAALAQDFEHRAGLDHYMKPILVGYSSGATLAYGALAQAPAGSYRGAVSLGFGPDISGGKPWCAAPGLSVSRITKPAGWLFAPVPHLSAPWLVLQGLDDQVVQPAVTRSFTGRIPEAQLIELAKVGHGFSVQANWMPQFAAAFAPMLESASSSIGSSASIDDLPLNIVTDPAAPRTSLMAVMYSGDGGWVGLDRAVAARLAASGVPVVGVDSLDYFWNAKTPQQAGSDLGRIVNHFSQQWQRPRLLLLGYSFGADDLPFIVDAMPQVLRPALARVAMLGLSGSADFQFHLASWLDVEGANALPTVPQIRRMPNVPFQCIRGARETDSACSALAAPSIAQAVVPGGHHFDGNADLIAATVLRGIRA</sequence>
<organism evidence="3 4">
    <name type="scientific">Sphingomonas colocasiae</name>
    <dbReference type="NCBI Taxonomy" id="1848973"/>
    <lineage>
        <taxon>Bacteria</taxon>
        <taxon>Pseudomonadati</taxon>
        <taxon>Pseudomonadota</taxon>
        <taxon>Alphaproteobacteria</taxon>
        <taxon>Sphingomonadales</taxon>
        <taxon>Sphingomonadaceae</taxon>
        <taxon>Sphingomonas</taxon>
    </lineage>
</organism>
<dbReference type="SUPFAM" id="SSF53474">
    <property type="entry name" value="alpha/beta-Hydrolases"/>
    <property type="match status" value="2"/>
</dbReference>
<dbReference type="InterPro" id="IPR010333">
    <property type="entry name" value="VirJ"/>
</dbReference>
<feature type="signal peptide" evidence="1">
    <location>
        <begin position="1"/>
        <end position="22"/>
    </location>
</feature>
<reference evidence="3 4" key="1">
    <citation type="submission" date="2021-08" db="EMBL/GenBank/DDBJ databases">
        <authorList>
            <person name="Tuo L."/>
        </authorList>
    </citation>
    <scope>NUCLEOTIDE SEQUENCE [LARGE SCALE GENOMIC DNA]</scope>
    <source>
        <strain evidence="3 4">JCM 31229</strain>
    </source>
</reference>
<protein>
    <submittedName>
        <fullName evidence="3">Virulence factor family protein</fullName>
    </submittedName>
</protein>
<dbReference type="Proteomes" id="UP000706039">
    <property type="component" value="Unassembled WGS sequence"/>
</dbReference>
<dbReference type="Pfam" id="PF06057">
    <property type="entry name" value="VirJ"/>
    <property type="match status" value="1"/>
</dbReference>
<feature type="chain" id="PRO_5045797028" evidence="1">
    <location>
        <begin position="23"/>
        <end position="487"/>
    </location>
</feature>
<evidence type="ECO:0000313" key="3">
    <source>
        <dbReference type="EMBL" id="MBY8822606.1"/>
    </source>
</evidence>
<evidence type="ECO:0000259" key="2">
    <source>
        <dbReference type="Pfam" id="PF06057"/>
    </source>
</evidence>
<comment type="caution">
    <text evidence="3">The sequence shown here is derived from an EMBL/GenBank/DDBJ whole genome shotgun (WGS) entry which is preliminary data.</text>
</comment>
<dbReference type="RefSeq" id="WP_222989675.1">
    <property type="nucleotide sequence ID" value="NZ_JAINVV010000004.1"/>
</dbReference>
<proteinExistence type="predicted"/>
<dbReference type="InterPro" id="IPR011225">
    <property type="entry name" value="IV_sec_VirJ"/>
</dbReference>
<name>A0ABS7PMV9_9SPHN</name>
<dbReference type="Gene3D" id="3.40.50.1820">
    <property type="entry name" value="alpha/beta hydrolase"/>
    <property type="match status" value="2"/>
</dbReference>
<dbReference type="EMBL" id="JAINVV010000004">
    <property type="protein sequence ID" value="MBY8822606.1"/>
    <property type="molecule type" value="Genomic_DNA"/>
</dbReference>
<evidence type="ECO:0000313" key="4">
    <source>
        <dbReference type="Proteomes" id="UP000706039"/>
    </source>
</evidence>
<evidence type="ECO:0000256" key="1">
    <source>
        <dbReference type="SAM" id="SignalP"/>
    </source>
</evidence>
<dbReference type="InterPro" id="IPR029058">
    <property type="entry name" value="AB_hydrolase_fold"/>
</dbReference>
<keyword evidence="4" id="KW-1185">Reference proteome</keyword>
<dbReference type="PIRSF" id="PIRSF029063">
    <property type="entry name" value="IV_sec_VirJ"/>
    <property type="match status" value="1"/>
</dbReference>
<accession>A0ABS7PMV9</accession>
<gene>
    <name evidence="3" type="ORF">K7G82_09900</name>
</gene>